<gene>
    <name evidence="1" type="ORF">S06H3_65843</name>
</gene>
<sequence length="34" mass="3789">HLKYCPFVASAMALQIYGYRQAGNVGRTNFSMHG</sequence>
<dbReference type="AlphaFoldDB" id="X1S926"/>
<feature type="non-terminal residue" evidence="1">
    <location>
        <position position="1"/>
    </location>
</feature>
<organism evidence="1">
    <name type="scientific">marine sediment metagenome</name>
    <dbReference type="NCBI Taxonomy" id="412755"/>
    <lineage>
        <taxon>unclassified sequences</taxon>
        <taxon>metagenomes</taxon>
        <taxon>ecological metagenomes</taxon>
    </lineage>
</organism>
<comment type="caution">
    <text evidence="1">The sequence shown here is derived from an EMBL/GenBank/DDBJ whole genome shotgun (WGS) entry which is preliminary data.</text>
</comment>
<protein>
    <submittedName>
        <fullName evidence="1">Uncharacterized protein</fullName>
    </submittedName>
</protein>
<accession>X1S926</accession>
<dbReference type="EMBL" id="BARV01044535">
    <property type="protein sequence ID" value="GAI71935.1"/>
    <property type="molecule type" value="Genomic_DNA"/>
</dbReference>
<name>X1S926_9ZZZZ</name>
<evidence type="ECO:0000313" key="1">
    <source>
        <dbReference type="EMBL" id="GAI71935.1"/>
    </source>
</evidence>
<reference evidence="1" key="1">
    <citation type="journal article" date="2014" name="Front. Microbiol.">
        <title>High frequency of phylogenetically diverse reductive dehalogenase-homologous genes in deep subseafloor sedimentary metagenomes.</title>
        <authorList>
            <person name="Kawai M."/>
            <person name="Futagami T."/>
            <person name="Toyoda A."/>
            <person name="Takaki Y."/>
            <person name="Nishi S."/>
            <person name="Hori S."/>
            <person name="Arai W."/>
            <person name="Tsubouchi T."/>
            <person name="Morono Y."/>
            <person name="Uchiyama I."/>
            <person name="Ito T."/>
            <person name="Fujiyama A."/>
            <person name="Inagaki F."/>
            <person name="Takami H."/>
        </authorList>
    </citation>
    <scope>NUCLEOTIDE SEQUENCE</scope>
    <source>
        <strain evidence="1">Expedition CK06-06</strain>
    </source>
</reference>
<proteinExistence type="predicted"/>